<dbReference type="SUPFAM" id="SSF53335">
    <property type="entry name" value="S-adenosyl-L-methionine-dependent methyltransferases"/>
    <property type="match status" value="1"/>
</dbReference>
<evidence type="ECO:0000313" key="3">
    <source>
        <dbReference type="Proteomes" id="UP001232063"/>
    </source>
</evidence>
<dbReference type="RefSeq" id="WP_314510140.1">
    <property type="nucleotide sequence ID" value="NZ_JASJOU010000002.1"/>
</dbReference>
<dbReference type="GO" id="GO:0032259">
    <property type="term" value="P:methylation"/>
    <property type="evidence" value="ECO:0007669"/>
    <property type="project" value="UniProtKB-KW"/>
</dbReference>
<evidence type="ECO:0000313" key="2">
    <source>
        <dbReference type="EMBL" id="MDJ1500617.1"/>
    </source>
</evidence>
<dbReference type="InterPro" id="IPR029063">
    <property type="entry name" value="SAM-dependent_MTases_sf"/>
</dbReference>
<proteinExistence type="predicted"/>
<dbReference type="EMBL" id="JASJOU010000002">
    <property type="protein sequence ID" value="MDJ1500617.1"/>
    <property type="molecule type" value="Genomic_DNA"/>
</dbReference>
<dbReference type="Pfam" id="PF08241">
    <property type="entry name" value="Methyltransf_11"/>
    <property type="match status" value="1"/>
</dbReference>
<dbReference type="InterPro" id="IPR013216">
    <property type="entry name" value="Methyltransf_11"/>
</dbReference>
<keyword evidence="2" id="KW-0489">Methyltransferase</keyword>
<keyword evidence="3" id="KW-1185">Reference proteome</keyword>
<keyword evidence="2" id="KW-0808">Transferase</keyword>
<feature type="domain" description="Methyltransferase type 11" evidence="1">
    <location>
        <begin position="70"/>
        <end position="118"/>
    </location>
</feature>
<name>A0AAE3R4P6_9BACT</name>
<organism evidence="2 3">
    <name type="scientific">Xanthocytophaga agilis</name>
    <dbReference type="NCBI Taxonomy" id="3048010"/>
    <lineage>
        <taxon>Bacteria</taxon>
        <taxon>Pseudomonadati</taxon>
        <taxon>Bacteroidota</taxon>
        <taxon>Cytophagia</taxon>
        <taxon>Cytophagales</taxon>
        <taxon>Rhodocytophagaceae</taxon>
        <taxon>Xanthocytophaga</taxon>
    </lineage>
</organism>
<reference evidence="2" key="1">
    <citation type="submission" date="2023-05" db="EMBL/GenBank/DDBJ databases">
        <authorList>
            <person name="Zhang X."/>
        </authorList>
    </citation>
    <scope>NUCLEOTIDE SEQUENCE</scope>
    <source>
        <strain evidence="2">BD1B2-1</strain>
    </source>
</reference>
<sequence length="241" mass="28497">MEHILEKHRRIWDEKKILQIIYSEWYTKIIKDLAQTQKPTVELGAGGGNFKQFKPDVIAADVVPFDWLDMVFDAHHMPFKDNELGNIVMIDVLHHLDNPVAFLKEAQRVLEPGGRLIMLEPYPSLFSLPIYRKFHPEPFIMDVDYFQKKETNEKDPWDSNQAIPYLLFFKHRDTFKKIFGDQFHLAYKEHLSFLLYPASGGFENKSMIPDWSIPMFQFFEKALTPLRSILAFRCYVILEKK</sequence>
<dbReference type="AlphaFoldDB" id="A0AAE3R4P6"/>
<gene>
    <name evidence="2" type="ORF">QNI22_08170</name>
</gene>
<dbReference type="GO" id="GO:0008757">
    <property type="term" value="F:S-adenosylmethionine-dependent methyltransferase activity"/>
    <property type="evidence" value="ECO:0007669"/>
    <property type="project" value="InterPro"/>
</dbReference>
<accession>A0AAE3R4P6</accession>
<dbReference type="Gene3D" id="3.40.50.150">
    <property type="entry name" value="Vaccinia Virus protein VP39"/>
    <property type="match status" value="1"/>
</dbReference>
<comment type="caution">
    <text evidence="2">The sequence shown here is derived from an EMBL/GenBank/DDBJ whole genome shotgun (WGS) entry which is preliminary data.</text>
</comment>
<protein>
    <submittedName>
        <fullName evidence="2">Class I SAM-dependent methyltransferase</fullName>
    </submittedName>
</protein>
<dbReference type="Proteomes" id="UP001232063">
    <property type="component" value="Unassembled WGS sequence"/>
</dbReference>
<evidence type="ECO:0000259" key="1">
    <source>
        <dbReference type="Pfam" id="PF08241"/>
    </source>
</evidence>